<accession>A0ABT3B1Y3</accession>
<keyword evidence="3" id="KW-0012">Acyltransferase</keyword>
<evidence type="ECO:0000256" key="1">
    <source>
        <dbReference type="ARBA" id="ARBA00007274"/>
    </source>
</evidence>
<dbReference type="Gene3D" id="2.160.10.10">
    <property type="entry name" value="Hexapeptide repeat proteins"/>
    <property type="match status" value="1"/>
</dbReference>
<name>A0ABT3B1Y3_9CYAN</name>
<protein>
    <submittedName>
        <fullName evidence="3">Acyltransferase</fullName>
    </submittedName>
</protein>
<dbReference type="SUPFAM" id="SSF51161">
    <property type="entry name" value="Trimeric LpxA-like enzymes"/>
    <property type="match status" value="1"/>
</dbReference>
<dbReference type="Pfam" id="PF00132">
    <property type="entry name" value="Hexapep"/>
    <property type="match status" value="1"/>
</dbReference>
<evidence type="ECO:0000313" key="4">
    <source>
        <dbReference type="Proteomes" id="UP001526143"/>
    </source>
</evidence>
<keyword evidence="4" id="KW-1185">Reference proteome</keyword>
<keyword evidence="2" id="KW-0808">Transferase</keyword>
<dbReference type="InterPro" id="IPR011004">
    <property type="entry name" value="Trimer_LpxA-like_sf"/>
</dbReference>
<evidence type="ECO:0000256" key="2">
    <source>
        <dbReference type="ARBA" id="ARBA00022679"/>
    </source>
</evidence>
<dbReference type="CDD" id="cd04647">
    <property type="entry name" value="LbH_MAT_like"/>
    <property type="match status" value="1"/>
</dbReference>
<evidence type="ECO:0000313" key="3">
    <source>
        <dbReference type="EMBL" id="MCV3215245.1"/>
    </source>
</evidence>
<reference evidence="3 4" key="1">
    <citation type="submission" date="2022-10" db="EMBL/GenBank/DDBJ databases">
        <title>Identification of biosynthetic pathway for the production of the potent trypsin inhibitor radiosumin.</title>
        <authorList>
            <person name="Fewer D.P."/>
            <person name="Delbaje E."/>
            <person name="Ouyang X."/>
            <person name="Agostino P.D."/>
            <person name="Wahlsten M."/>
            <person name="Jokela J."/>
            <person name="Permi P."/>
            <person name="Haapaniemi E."/>
            <person name="Koistinen H."/>
        </authorList>
    </citation>
    <scope>NUCLEOTIDE SEQUENCE [LARGE SCALE GENOMIC DNA]</scope>
    <source>
        <strain evidence="3 4">NIES-515</strain>
    </source>
</reference>
<dbReference type="InterPro" id="IPR001451">
    <property type="entry name" value="Hexapep"/>
</dbReference>
<dbReference type="InterPro" id="IPR051159">
    <property type="entry name" value="Hexapeptide_acetyltransf"/>
</dbReference>
<dbReference type="RefSeq" id="WP_263746845.1">
    <property type="nucleotide sequence ID" value="NZ_JAOWRF010000250.1"/>
</dbReference>
<organism evidence="3 4">
    <name type="scientific">Plectonema radiosum NIES-515</name>
    <dbReference type="NCBI Taxonomy" id="2986073"/>
    <lineage>
        <taxon>Bacteria</taxon>
        <taxon>Bacillati</taxon>
        <taxon>Cyanobacteriota</taxon>
        <taxon>Cyanophyceae</taxon>
        <taxon>Oscillatoriophycideae</taxon>
        <taxon>Oscillatoriales</taxon>
        <taxon>Microcoleaceae</taxon>
        <taxon>Plectonema</taxon>
    </lineage>
</organism>
<dbReference type="GO" id="GO:0016746">
    <property type="term" value="F:acyltransferase activity"/>
    <property type="evidence" value="ECO:0007669"/>
    <property type="project" value="UniProtKB-KW"/>
</dbReference>
<dbReference type="Proteomes" id="UP001526143">
    <property type="component" value="Unassembled WGS sequence"/>
</dbReference>
<comment type="caution">
    <text evidence="3">The sequence shown here is derived from an EMBL/GenBank/DDBJ whole genome shotgun (WGS) entry which is preliminary data.</text>
</comment>
<sequence>MGAEIRDPHNITIGTKTTIGHNCTLDGRGGLQIGNNVNFSSEVMIWTMQHDPQCSNFGIESSPVVIEDYAWISCRSVILPGVTVGKGSIVAAGAVVTKSVEPHTIVGGVPAKPIGKRNENLEYTLGNQGAIWFV</sequence>
<comment type="similarity">
    <text evidence="1">Belongs to the transferase hexapeptide repeat family.</text>
</comment>
<dbReference type="EMBL" id="JAOWRF010000250">
    <property type="protein sequence ID" value="MCV3215245.1"/>
    <property type="molecule type" value="Genomic_DNA"/>
</dbReference>
<dbReference type="PANTHER" id="PTHR23416">
    <property type="entry name" value="SIALIC ACID SYNTHASE-RELATED"/>
    <property type="match status" value="1"/>
</dbReference>
<dbReference type="PANTHER" id="PTHR23416:SF23">
    <property type="entry name" value="ACETYLTRANSFERASE C18B11.09C-RELATED"/>
    <property type="match status" value="1"/>
</dbReference>
<proteinExistence type="inferred from homology"/>
<gene>
    <name evidence="3" type="ORF">OGM63_17285</name>
</gene>